<dbReference type="Pfam" id="PF04149">
    <property type="entry name" value="DUF397"/>
    <property type="match status" value="1"/>
</dbReference>
<dbReference type="RefSeq" id="WP_378282690.1">
    <property type="nucleotide sequence ID" value="NZ_JBHSON010000019.1"/>
</dbReference>
<comment type="caution">
    <text evidence="2">The sequence shown here is derived from an EMBL/GenBank/DDBJ whole genome shotgun (WGS) entry which is preliminary data.</text>
</comment>
<evidence type="ECO:0000313" key="3">
    <source>
        <dbReference type="Proteomes" id="UP001596074"/>
    </source>
</evidence>
<keyword evidence="3" id="KW-1185">Reference proteome</keyword>
<organism evidence="2 3">
    <name type="scientific">Actinomadura rugatobispora</name>
    <dbReference type="NCBI Taxonomy" id="1994"/>
    <lineage>
        <taxon>Bacteria</taxon>
        <taxon>Bacillati</taxon>
        <taxon>Actinomycetota</taxon>
        <taxon>Actinomycetes</taxon>
        <taxon>Streptosporangiales</taxon>
        <taxon>Thermomonosporaceae</taxon>
        <taxon>Actinomadura</taxon>
    </lineage>
</organism>
<dbReference type="Proteomes" id="UP001596074">
    <property type="component" value="Unassembled WGS sequence"/>
</dbReference>
<proteinExistence type="predicted"/>
<evidence type="ECO:0000259" key="1">
    <source>
        <dbReference type="Pfam" id="PF04149"/>
    </source>
</evidence>
<reference evidence="3" key="1">
    <citation type="journal article" date="2019" name="Int. J. Syst. Evol. Microbiol.">
        <title>The Global Catalogue of Microorganisms (GCM) 10K type strain sequencing project: providing services to taxonomists for standard genome sequencing and annotation.</title>
        <authorList>
            <consortium name="The Broad Institute Genomics Platform"/>
            <consortium name="The Broad Institute Genome Sequencing Center for Infectious Disease"/>
            <person name="Wu L."/>
            <person name="Ma J."/>
        </authorList>
    </citation>
    <scope>NUCLEOTIDE SEQUENCE [LARGE SCALE GENOMIC DNA]</scope>
    <source>
        <strain evidence="3">KCTC 42087</strain>
    </source>
</reference>
<gene>
    <name evidence="2" type="ORF">ACFPZN_15690</name>
</gene>
<sequence length="62" mass="6820">MDLSNVVWRRAARSKEDGSNCVEVASSPGGVMIRDSKDPDGPWLVVVRGDFRRFAECIKGVP</sequence>
<evidence type="ECO:0000313" key="2">
    <source>
        <dbReference type="EMBL" id="MFC5747070.1"/>
    </source>
</evidence>
<protein>
    <submittedName>
        <fullName evidence="2">DUF397 domain-containing protein</fullName>
    </submittedName>
</protein>
<dbReference type="InterPro" id="IPR007278">
    <property type="entry name" value="DUF397"/>
</dbReference>
<name>A0ABW0ZUW1_9ACTN</name>
<feature type="domain" description="DUF397" evidence="1">
    <location>
        <begin position="7"/>
        <end position="57"/>
    </location>
</feature>
<accession>A0ABW0ZUW1</accession>
<dbReference type="EMBL" id="JBHSON010000019">
    <property type="protein sequence ID" value="MFC5747070.1"/>
    <property type="molecule type" value="Genomic_DNA"/>
</dbReference>